<reference evidence="1 2" key="1">
    <citation type="journal article" date="2019" name="Nat. Ecol. Evol.">
        <title>Megaphylogeny resolves global patterns of mushroom evolution.</title>
        <authorList>
            <person name="Varga T."/>
            <person name="Krizsan K."/>
            <person name="Foldi C."/>
            <person name="Dima B."/>
            <person name="Sanchez-Garcia M."/>
            <person name="Sanchez-Ramirez S."/>
            <person name="Szollosi G.J."/>
            <person name="Szarkandi J.G."/>
            <person name="Papp V."/>
            <person name="Albert L."/>
            <person name="Andreopoulos W."/>
            <person name="Angelini C."/>
            <person name="Antonin V."/>
            <person name="Barry K.W."/>
            <person name="Bougher N.L."/>
            <person name="Buchanan P."/>
            <person name="Buyck B."/>
            <person name="Bense V."/>
            <person name="Catcheside P."/>
            <person name="Chovatia M."/>
            <person name="Cooper J."/>
            <person name="Damon W."/>
            <person name="Desjardin D."/>
            <person name="Finy P."/>
            <person name="Geml J."/>
            <person name="Haridas S."/>
            <person name="Hughes K."/>
            <person name="Justo A."/>
            <person name="Karasinski D."/>
            <person name="Kautmanova I."/>
            <person name="Kiss B."/>
            <person name="Kocsube S."/>
            <person name="Kotiranta H."/>
            <person name="LaButti K.M."/>
            <person name="Lechner B.E."/>
            <person name="Liimatainen K."/>
            <person name="Lipzen A."/>
            <person name="Lukacs Z."/>
            <person name="Mihaltcheva S."/>
            <person name="Morgado L.N."/>
            <person name="Niskanen T."/>
            <person name="Noordeloos M.E."/>
            <person name="Ohm R.A."/>
            <person name="Ortiz-Santana B."/>
            <person name="Ovrebo C."/>
            <person name="Racz N."/>
            <person name="Riley R."/>
            <person name="Savchenko A."/>
            <person name="Shiryaev A."/>
            <person name="Soop K."/>
            <person name="Spirin V."/>
            <person name="Szebenyi C."/>
            <person name="Tomsovsky M."/>
            <person name="Tulloss R.E."/>
            <person name="Uehling J."/>
            <person name="Grigoriev I.V."/>
            <person name="Vagvolgyi C."/>
            <person name="Papp T."/>
            <person name="Martin F.M."/>
            <person name="Miettinen O."/>
            <person name="Hibbett D.S."/>
            <person name="Nagy L.G."/>
        </authorList>
    </citation>
    <scope>NUCLEOTIDE SEQUENCE [LARGE SCALE GENOMIC DNA]</scope>
    <source>
        <strain evidence="1 2">FP101781</strain>
    </source>
</reference>
<gene>
    <name evidence="1" type="ORF">FA13DRAFT_1727906</name>
</gene>
<dbReference type="Proteomes" id="UP000298030">
    <property type="component" value="Unassembled WGS sequence"/>
</dbReference>
<dbReference type="InterPro" id="IPR029032">
    <property type="entry name" value="AhpD-like"/>
</dbReference>
<comment type="caution">
    <text evidence="1">The sequence shown here is derived from an EMBL/GenBank/DDBJ whole genome shotgun (WGS) entry which is preliminary data.</text>
</comment>
<evidence type="ECO:0000313" key="1">
    <source>
        <dbReference type="EMBL" id="TEB36318.1"/>
    </source>
</evidence>
<sequence>MTSITSAFLNHLRSLYPSQSGTGNAGVLSNPWYIISAVAFSASNQPEGVPYIFDHMLSQLRESGSGMDEQKLLARKLREALLKSGLISGYPKAINSLVKLHEATPEELKDTQVQRSTTMPLQEYERKGQAFWDAIYPGENNIYDMLYKVYPDLAWFSKTVGYGLVYGHMEILSQLETSYTLVAANIAGDTPQQISWHLAGAKQVGASSEEVKAVRSIVIEVGKHCGVQWKNPVPEIDL</sequence>
<dbReference type="OrthoDB" id="5537330at2759"/>
<dbReference type="SUPFAM" id="SSF69118">
    <property type="entry name" value="AhpD-like"/>
    <property type="match status" value="1"/>
</dbReference>
<accession>A0A4Y7TQZ6</accession>
<dbReference type="EMBL" id="QPFP01000006">
    <property type="protein sequence ID" value="TEB36318.1"/>
    <property type="molecule type" value="Genomic_DNA"/>
</dbReference>
<keyword evidence="2" id="KW-1185">Reference proteome</keyword>
<organism evidence="1 2">
    <name type="scientific">Coprinellus micaceus</name>
    <name type="common">Glistening ink-cap mushroom</name>
    <name type="synonym">Coprinus micaceus</name>
    <dbReference type="NCBI Taxonomy" id="71717"/>
    <lineage>
        <taxon>Eukaryota</taxon>
        <taxon>Fungi</taxon>
        <taxon>Dikarya</taxon>
        <taxon>Basidiomycota</taxon>
        <taxon>Agaricomycotina</taxon>
        <taxon>Agaricomycetes</taxon>
        <taxon>Agaricomycetidae</taxon>
        <taxon>Agaricales</taxon>
        <taxon>Agaricineae</taxon>
        <taxon>Psathyrellaceae</taxon>
        <taxon>Coprinellus</taxon>
    </lineage>
</organism>
<name>A0A4Y7TQZ6_COPMI</name>
<dbReference type="PANTHER" id="PTHR28180">
    <property type="entry name" value="CONSERVED MITOCHONDRIAL PROTEIN-RELATED"/>
    <property type="match status" value="1"/>
</dbReference>
<dbReference type="PANTHER" id="PTHR28180:SF2">
    <property type="entry name" value="PEROXISOMAL PROTEIN 2"/>
    <property type="match status" value="1"/>
</dbReference>
<dbReference type="InterPro" id="IPR052999">
    <property type="entry name" value="PTS1_Protein"/>
</dbReference>
<proteinExistence type="predicted"/>
<evidence type="ECO:0008006" key="3">
    <source>
        <dbReference type="Google" id="ProtNLM"/>
    </source>
</evidence>
<evidence type="ECO:0000313" key="2">
    <source>
        <dbReference type="Proteomes" id="UP000298030"/>
    </source>
</evidence>
<dbReference type="Gene3D" id="1.20.1290.10">
    <property type="entry name" value="AhpD-like"/>
    <property type="match status" value="1"/>
</dbReference>
<protein>
    <recommendedName>
        <fullName evidence="3">Carboxymuconolactone decarboxylase-like domain-containing protein</fullName>
    </recommendedName>
</protein>
<dbReference type="STRING" id="71717.A0A4Y7TQZ6"/>
<dbReference type="AlphaFoldDB" id="A0A4Y7TQZ6"/>